<keyword evidence="4 5" id="KW-0472">Membrane</keyword>
<proteinExistence type="predicted"/>
<name>A0A0G0E8A8_9BACT</name>
<evidence type="ECO:0000256" key="2">
    <source>
        <dbReference type="ARBA" id="ARBA00022692"/>
    </source>
</evidence>
<sequence>MKRSYLIFQIFILFGLSAYVLYNRNVFTAAVMSLLLAALSLINKNHIVYYRRLKYIFGVSIFVVLFQVVFNRTVPMDIRLANGLLTSFKLFSISFLVLWFTSNISFSQLVESLNFLKPDLRLLIIMSLSLIPLIFKELEMIQTIQKSRAVKFNFFSVHKIIPALLVPLLHRIFQQAQNLSLAIISRGYE</sequence>
<organism evidence="6 7">
    <name type="scientific">Candidatus Roizmanbacteria bacterium GW2011_GWA2_36_23</name>
    <dbReference type="NCBI Taxonomy" id="1618480"/>
    <lineage>
        <taxon>Bacteria</taxon>
        <taxon>Candidatus Roizmaniibacteriota</taxon>
    </lineage>
</organism>
<feature type="transmembrane region" description="Helical" evidence="5">
    <location>
        <begin position="82"/>
        <end position="100"/>
    </location>
</feature>
<dbReference type="CDD" id="cd16914">
    <property type="entry name" value="EcfT"/>
    <property type="match status" value="1"/>
</dbReference>
<evidence type="ECO:0000313" key="7">
    <source>
        <dbReference type="Proteomes" id="UP000034344"/>
    </source>
</evidence>
<dbReference type="AlphaFoldDB" id="A0A0G0E8A8"/>
<comment type="subcellular location">
    <subcellularLocation>
        <location evidence="1">Membrane</location>
        <topology evidence="1">Multi-pass membrane protein</topology>
    </subcellularLocation>
</comment>
<dbReference type="EMBL" id="LBRS01000004">
    <property type="protein sequence ID" value="KKQ01752.1"/>
    <property type="molecule type" value="Genomic_DNA"/>
</dbReference>
<keyword evidence="2 5" id="KW-0812">Transmembrane</keyword>
<evidence type="ECO:0000256" key="1">
    <source>
        <dbReference type="ARBA" id="ARBA00004141"/>
    </source>
</evidence>
<keyword evidence="3 5" id="KW-1133">Transmembrane helix</keyword>
<dbReference type="InterPro" id="IPR003339">
    <property type="entry name" value="ABC/ECF_trnsptr_transmembrane"/>
</dbReference>
<evidence type="ECO:0000256" key="3">
    <source>
        <dbReference type="ARBA" id="ARBA00022989"/>
    </source>
</evidence>
<protein>
    <submittedName>
        <fullName evidence="6">Cobalt/nickel ABC transporter, permease</fullName>
    </submittedName>
</protein>
<feature type="transmembrane region" description="Helical" evidence="5">
    <location>
        <begin position="6"/>
        <end position="22"/>
    </location>
</feature>
<dbReference type="GO" id="GO:0005886">
    <property type="term" value="C:plasma membrane"/>
    <property type="evidence" value="ECO:0007669"/>
    <property type="project" value="UniProtKB-ARBA"/>
</dbReference>
<dbReference type="Proteomes" id="UP000034344">
    <property type="component" value="Unassembled WGS sequence"/>
</dbReference>
<evidence type="ECO:0000313" key="6">
    <source>
        <dbReference type="EMBL" id="KKQ01752.1"/>
    </source>
</evidence>
<reference evidence="6 7" key="1">
    <citation type="journal article" date="2015" name="Nature">
        <title>rRNA introns, odd ribosomes, and small enigmatic genomes across a large radiation of phyla.</title>
        <authorList>
            <person name="Brown C.T."/>
            <person name="Hug L.A."/>
            <person name="Thomas B.C."/>
            <person name="Sharon I."/>
            <person name="Castelle C.J."/>
            <person name="Singh A."/>
            <person name="Wilkins M.J."/>
            <person name="Williams K.H."/>
            <person name="Banfield J.F."/>
        </authorList>
    </citation>
    <scope>NUCLEOTIDE SEQUENCE [LARGE SCALE GENOMIC DNA]</scope>
</reference>
<evidence type="ECO:0000256" key="4">
    <source>
        <dbReference type="ARBA" id="ARBA00023136"/>
    </source>
</evidence>
<accession>A0A0G0E8A8</accession>
<dbReference type="STRING" id="1618480.US11_C0004G0022"/>
<evidence type="ECO:0000256" key="5">
    <source>
        <dbReference type="SAM" id="Phobius"/>
    </source>
</evidence>
<feature type="transmembrane region" description="Helical" evidence="5">
    <location>
        <begin position="29"/>
        <end position="47"/>
    </location>
</feature>
<gene>
    <name evidence="6" type="ORF">US11_C0004G0022</name>
</gene>
<dbReference type="Pfam" id="PF02361">
    <property type="entry name" value="CbiQ"/>
    <property type="match status" value="1"/>
</dbReference>
<comment type="caution">
    <text evidence="6">The sequence shown here is derived from an EMBL/GenBank/DDBJ whole genome shotgun (WGS) entry which is preliminary data.</text>
</comment>
<feature type="transmembrane region" description="Helical" evidence="5">
    <location>
        <begin position="53"/>
        <end position="70"/>
    </location>
</feature>